<comment type="caution">
    <text evidence="1">The sequence shown here is derived from an EMBL/GenBank/DDBJ whole genome shotgun (WGS) entry which is preliminary data.</text>
</comment>
<dbReference type="Proteomes" id="UP000266723">
    <property type="component" value="Unassembled WGS sequence"/>
</dbReference>
<evidence type="ECO:0000313" key="2">
    <source>
        <dbReference type="Proteomes" id="UP000266723"/>
    </source>
</evidence>
<gene>
    <name evidence="1" type="ORF">DY000_02056138</name>
</gene>
<dbReference type="EMBL" id="QGKV02002055">
    <property type="protein sequence ID" value="KAF3494250.1"/>
    <property type="molecule type" value="Genomic_DNA"/>
</dbReference>
<protein>
    <submittedName>
        <fullName evidence="1">Uncharacterized protein</fullName>
    </submittedName>
</protein>
<proteinExistence type="predicted"/>
<sequence>MEPTSLVDEAEFRLPPEFLTDDDFLLEKENKLFKGDESNLFPYELSRHGSGLNSGLDRTVKPIGDEEYYLTGFNRKTVQPTLDDVWGATRSTLCGAGIGYGRRNQNCQKRASSHAAAWDMYCAAVEELAMVNISDESYGYNSGRGVLDLPRKHPLAKDGSGYYSRQSLQYQKLQAIQLPNNDAAAKSLIVTKFLTAMDAVSPLLEAKGYSQIKAKSLVAYPFNVVVAESSPMDASSGTTRTASSAR</sequence>
<evidence type="ECO:0000313" key="1">
    <source>
        <dbReference type="EMBL" id="KAF3494250.1"/>
    </source>
</evidence>
<name>A0ABQ7A9B7_BRACR</name>
<dbReference type="PANTHER" id="PTHR33356:SF27">
    <property type="entry name" value="(RAPE) HYPOTHETICAL PROTEIN"/>
    <property type="match status" value="1"/>
</dbReference>
<reference evidence="1 2" key="1">
    <citation type="journal article" date="2020" name="BMC Genomics">
        <title>Intraspecific diversification of the crop wild relative Brassica cretica Lam. using demographic model selection.</title>
        <authorList>
            <person name="Kioukis A."/>
            <person name="Michalopoulou V.A."/>
            <person name="Briers L."/>
            <person name="Pirintsos S."/>
            <person name="Studholme D.J."/>
            <person name="Pavlidis P."/>
            <person name="Sarris P.F."/>
        </authorList>
    </citation>
    <scope>NUCLEOTIDE SEQUENCE [LARGE SCALE GENOMIC DNA]</scope>
    <source>
        <strain evidence="2">cv. PFS-1207/04</strain>
    </source>
</reference>
<keyword evidence="2" id="KW-1185">Reference proteome</keyword>
<organism evidence="1 2">
    <name type="scientific">Brassica cretica</name>
    <name type="common">Mustard</name>
    <dbReference type="NCBI Taxonomy" id="69181"/>
    <lineage>
        <taxon>Eukaryota</taxon>
        <taxon>Viridiplantae</taxon>
        <taxon>Streptophyta</taxon>
        <taxon>Embryophyta</taxon>
        <taxon>Tracheophyta</taxon>
        <taxon>Spermatophyta</taxon>
        <taxon>Magnoliopsida</taxon>
        <taxon>eudicotyledons</taxon>
        <taxon>Gunneridae</taxon>
        <taxon>Pentapetalae</taxon>
        <taxon>rosids</taxon>
        <taxon>malvids</taxon>
        <taxon>Brassicales</taxon>
        <taxon>Brassicaceae</taxon>
        <taxon>Brassiceae</taxon>
        <taxon>Brassica</taxon>
    </lineage>
</organism>
<dbReference type="PANTHER" id="PTHR33356">
    <property type="entry name" value="TIP41-LIKE PROTEIN"/>
    <property type="match status" value="1"/>
</dbReference>
<accession>A0ABQ7A9B7</accession>